<dbReference type="Gene3D" id="3.30.420.40">
    <property type="match status" value="1"/>
</dbReference>
<dbReference type="EMBL" id="RQTC01000777">
    <property type="protein sequence ID" value="RZH87701.1"/>
    <property type="molecule type" value="Genomic_DNA"/>
</dbReference>
<evidence type="ECO:0000256" key="3">
    <source>
        <dbReference type="ARBA" id="ARBA00022777"/>
    </source>
</evidence>
<comment type="similarity">
    <text evidence="1">Belongs to the FGGY kinase family.</text>
</comment>
<dbReference type="PANTHER" id="PTHR10196">
    <property type="entry name" value="SUGAR KINASE"/>
    <property type="match status" value="1"/>
</dbReference>
<evidence type="ECO:0000256" key="1">
    <source>
        <dbReference type="ARBA" id="ARBA00009156"/>
    </source>
</evidence>
<organism evidence="4 5">
    <name type="scientific">Staphylococcus aureus</name>
    <dbReference type="NCBI Taxonomy" id="1280"/>
    <lineage>
        <taxon>Bacteria</taxon>
        <taxon>Bacillati</taxon>
        <taxon>Bacillota</taxon>
        <taxon>Bacilli</taxon>
        <taxon>Bacillales</taxon>
        <taxon>Staphylococcaceae</taxon>
        <taxon>Staphylococcus</taxon>
    </lineage>
</organism>
<proteinExistence type="inferred from homology"/>
<evidence type="ECO:0000256" key="2">
    <source>
        <dbReference type="ARBA" id="ARBA00022679"/>
    </source>
</evidence>
<comment type="caution">
    <text evidence="4">The sequence shown here is derived from an EMBL/GenBank/DDBJ whole genome shotgun (WGS) entry which is preliminary data.</text>
</comment>
<reference evidence="4 5" key="1">
    <citation type="submission" date="2018-11" db="EMBL/GenBank/DDBJ databases">
        <title>Genomic profiling of Staphylococcus species from a Poultry farm system in KwaZulu-Natal, South Africa.</title>
        <authorList>
            <person name="Amoako D.G."/>
            <person name="Somboro A.M."/>
            <person name="Abia A.L.K."/>
            <person name="Bester L.A."/>
            <person name="Essack S.Y."/>
        </authorList>
    </citation>
    <scope>NUCLEOTIDE SEQUENCE [LARGE SCALE GENOMIC DNA]</scope>
    <source>
        <strain evidence="4 5">SA9</strain>
    </source>
</reference>
<dbReference type="GO" id="GO:0005829">
    <property type="term" value="C:cytosol"/>
    <property type="evidence" value="ECO:0007669"/>
    <property type="project" value="TreeGrafter"/>
</dbReference>
<name>A0AB74E2D3_STAAU</name>
<dbReference type="SUPFAM" id="SSF53067">
    <property type="entry name" value="Actin-like ATPase domain"/>
    <property type="match status" value="1"/>
</dbReference>
<feature type="non-terminal residue" evidence="4">
    <location>
        <position position="108"/>
    </location>
</feature>
<dbReference type="Proteomes" id="UP000293434">
    <property type="component" value="Unassembled WGS sequence"/>
</dbReference>
<keyword evidence="3 4" id="KW-0418">Kinase</keyword>
<protein>
    <submittedName>
        <fullName evidence="4">Glycerol kinase</fullName>
    </submittedName>
</protein>
<dbReference type="GO" id="GO:0004370">
    <property type="term" value="F:glycerol kinase activity"/>
    <property type="evidence" value="ECO:0007669"/>
    <property type="project" value="TreeGrafter"/>
</dbReference>
<dbReference type="GO" id="GO:0019563">
    <property type="term" value="P:glycerol catabolic process"/>
    <property type="evidence" value="ECO:0007669"/>
    <property type="project" value="TreeGrafter"/>
</dbReference>
<gene>
    <name evidence="4" type="ORF">EIG94_17355</name>
</gene>
<evidence type="ECO:0000313" key="5">
    <source>
        <dbReference type="Proteomes" id="UP000293434"/>
    </source>
</evidence>
<accession>A0AB74E2D3</accession>
<dbReference type="AlphaFoldDB" id="A0AB74E2D3"/>
<dbReference type="InterPro" id="IPR043129">
    <property type="entry name" value="ATPase_NBD"/>
</dbReference>
<sequence length="108" mass="11508">EVYGTTIDYHFNGQEVPIAGVAGDQQAALFGQACFERGDVKNTYGTGGSMLMNTADKAVKSENGLLTTMGHGIDVKVNYALEGSIYAAGSESPCFRDGFIMIKLSPQY</sequence>
<evidence type="ECO:0000313" key="4">
    <source>
        <dbReference type="EMBL" id="RZH87701.1"/>
    </source>
</evidence>
<dbReference type="PANTHER" id="PTHR10196:SF69">
    <property type="entry name" value="GLYCEROL KINASE"/>
    <property type="match status" value="1"/>
</dbReference>
<keyword evidence="2" id="KW-0808">Transferase</keyword>
<feature type="non-terminal residue" evidence="4">
    <location>
        <position position="1"/>
    </location>
</feature>